<dbReference type="Pfam" id="PF00672">
    <property type="entry name" value="HAMP"/>
    <property type="match status" value="1"/>
</dbReference>
<feature type="transmembrane region" description="Helical" evidence="7">
    <location>
        <begin position="20"/>
        <end position="45"/>
    </location>
</feature>
<evidence type="ECO:0000256" key="5">
    <source>
        <dbReference type="ARBA" id="ARBA00022777"/>
    </source>
</evidence>
<dbReference type="PROSITE" id="PS50885">
    <property type="entry name" value="HAMP"/>
    <property type="match status" value="1"/>
</dbReference>
<dbReference type="InterPro" id="IPR003594">
    <property type="entry name" value="HATPase_dom"/>
</dbReference>
<feature type="domain" description="HAMP" evidence="8">
    <location>
        <begin position="326"/>
        <end position="379"/>
    </location>
</feature>
<dbReference type="Gene3D" id="3.30.565.10">
    <property type="entry name" value="Histidine kinase-like ATPase, C-terminal domain"/>
    <property type="match status" value="1"/>
</dbReference>
<evidence type="ECO:0000259" key="8">
    <source>
        <dbReference type="PROSITE" id="PS50885"/>
    </source>
</evidence>
<dbReference type="InterPro" id="IPR036890">
    <property type="entry name" value="HATPase_C_sf"/>
</dbReference>
<dbReference type="CDD" id="cd06225">
    <property type="entry name" value="HAMP"/>
    <property type="match status" value="1"/>
</dbReference>
<organism evidence="9 10">
    <name type="scientific">Cohnella soli</name>
    <dbReference type="NCBI Taxonomy" id="425005"/>
    <lineage>
        <taxon>Bacteria</taxon>
        <taxon>Bacillati</taxon>
        <taxon>Bacillota</taxon>
        <taxon>Bacilli</taxon>
        <taxon>Bacillales</taxon>
        <taxon>Paenibacillaceae</taxon>
        <taxon>Cohnella</taxon>
    </lineage>
</organism>
<reference evidence="10" key="1">
    <citation type="journal article" date="2019" name="Int. J. Syst. Evol. Microbiol.">
        <title>The Global Catalogue of Microorganisms (GCM) 10K type strain sequencing project: providing services to taxonomists for standard genome sequencing and annotation.</title>
        <authorList>
            <consortium name="The Broad Institute Genomics Platform"/>
            <consortium name="The Broad Institute Genome Sequencing Center for Infectious Disease"/>
            <person name="Wu L."/>
            <person name="Ma J."/>
        </authorList>
    </citation>
    <scope>NUCLEOTIDE SEQUENCE [LARGE SCALE GENOMIC DNA]</scope>
    <source>
        <strain evidence="10">CGMCC 1.18575</strain>
    </source>
</reference>
<keyword evidence="2" id="KW-1003">Cell membrane</keyword>
<evidence type="ECO:0000256" key="7">
    <source>
        <dbReference type="SAM" id="Phobius"/>
    </source>
</evidence>
<dbReference type="InterPro" id="IPR050640">
    <property type="entry name" value="Bact_2-comp_sensor_kinase"/>
</dbReference>
<comment type="subcellular location">
    <subcellularLocation>
        <location evidence="1">Cell membrane</location>
        <topology evidence="1">Multi-pass membrane protein</topology>
    </subcellularLocation>
</comment>
<keyword evidence="3" id="KW-0597">Phosphoprotein</keyword>
<dbReference type="Proteomes" id="UP001596113">
    <property type="component" value="Unassembled WGS sequence"/>
</dbReference>
<dbReference type="EMBL" id="JBHSMI010000052">
    <property type="protein sequence ID" value="MFC5406084.1"/>
    <property type="molecule type" value="Genomic_DNA"/>
</dbReference>
<dbReference type="SUPFAM" id="SSF55874">
    <property type="entry name" value="ATPase domain of HSP90 chaperone/DNA topoisomerase II/histidine kinase"/>
    <property type="match status" value="1"/>
</dbReference>
<sequence length="611" mass="69338">MFRTILRAKITNKFFNKLFLAYSLIIIVTISVLISIVSGSIASMIKDQQIKYNKQVLETVNTFFEQKHRNLKQLIQYILNDETLYPAIIQLLETNQADNPGAYFSLFKQVESTLSGIALSFDPDIRNLYAYNMNDSVPYVFYNKPSLPAVFNVEPDAIKPIKNSIAFIHLFPPLNSYTHAKDSSSLEFSTSDFIRDKTDISKLLGTLIVDYNSDAIQKSYAQYSQNLKGNILLLTGSGEVLFDSSGQYYGAPYPDFAEVADSTSHTFTLNNKIINVNSNSSFDFVTVGEIPHSELYKDIYAMNRKIYVVAAAGIVVILLLTYFSNIFFAKRIKKIIAAIKSTKNGNFNLNLAVKTPEDEFAMIAASLNEMGQRINEHIEKEYVYEIQRKEASLKQKEAELYTLQSQVNPHFLYNTLEVIRMKALTYKQNEVSTMIRILSELFRTSIKERMVVDVRDEIDYCQDYLELYKLRYGDTLKVEFDIDEDILDYGIIKHLLQPVVENTLVHGLLLDWDSSNVNLIRIRGSRDGDDIVIVISDNGAGMSDDKLLELKESLNKPGISTGKIGLSNVHRRIGLFYGDGYGLDIRSHHGEGTTVTLRVQAISRSELETHV</sequence>
<keyword evidence="6 7" id="KW-0472">Membrane</keyword>
<name>A0ABW0HZS6_9BACL</name>
<proteinExistence type="predicted"/>
<evidence type="ECO:0000256" key="3">
    <source>
        <dbReference type="ARBA" id="ARBA00022553"/>
    </source>
</evidence>
<keyword evidence="10" id="KW-1185">Reference proteome</keyword>
<evidence type="ECO:0000256" key="2">
    <source>
        <dbReference type="ARBA" id="ARBA00022475"/>
    </source>
</evidence>
<dbReference type="PANTHER" id="PTHR34220:SF7">
    <property type="entry name" value="SENSOR HISTIDINE KINASE YPDA"/>
    <property type="match status" value="1"/>
</dbReference>
<gene>
    <name evidence="9" type="ORF">ACFPOF_25365</name>
</gene>
<feature type="transmembrane region" description="Helical" evidence="7">
    <location>
        <begin position="306"/>
        <end position="328"/>
    </location>
</feature>
<evidence type="ECO:0000313" key="10">
    <source>
        <dbReference type="Proteomes" id="UP001596113"/>
    </source>
</evidence>
<dbReference type="SMART" id="SM00304">
    <property type="entry name" value="HAMP"/>
    <property type="match status" value="1"/>
</dbReference>
<evidence type="ECO:0000256" key="4">
    <source>
        <dbReference type="ARBA" id="ARBA00022679"/>
    </source>
</evidence>
<dbReference type="Pfam" id="PF06580">
    <property type="entry name" value="His_kinase"/>
    <property type="match status" value="1"/>
</dbReference>
<protein>
    <submittedName>
        <fullName evidence="9">Sensor histidine kinase</fullName>
        <ecNumber evidence="9">2.7.13.3</ecNumber>
    </submittedName>
</protein>
<accession>A0ABW0HZS6</accession>
<dbReference type="InterPro" id="IPR010559">
    <property type="entry name" value="Sig_transdc_His_kin_internal"/>
</dbReference>
<dbReference type="EC" id="2.7.13.3" evidence="9"/>
<comment type="caution">
    <text evidence="9">The sequence shown here is derived from an EMBL/GenBank/DDBJ whole genome shotgun (WGS) entry which is preliminary data.</text>
</comment>
<keyword evidence="7" id="KW-1133">Transmembrane helix</keyword>
<keyword evidence="4 9" id="KW-0808">Transferase</keyword>
<dbReference type="PANTHER" id="PTHR34220">
    <property type="entry name" value="SENSOR HISTIDINE KINASE YPDA"/>
    <property type="match status" value="1"/>
</dbReference>
<evidence type="ECO:0000256" key="6">
    <source>
        <dbReference type="ARBA" id="ARBA00023136"/>
    </source>
</evidence>
<dbReference type="InterPro" id="IPR003660">
    <property type="entry name" value="HAMP_dom"/>
</dbReference>
<evidence type="ECO:0000313" key="9">
    <source>
        <dbReference type="EMBL" id="MFC5406084.1"/>
    </source>
</evidence>
<dbReference type="RefSeq" id="WP_378137952.1">
    <property type="nucleotide sequence ID" value="NZ_JBHSMI010000052.1"/>
</dbReference>
<keyword evidence="5 9" id="KW-0418">Kinase</keyword>
<dbReference type="GO" id="GO:0004673">
    <property type="term" value="F:protein histidine kinase activity"/>
    <property type="evidence" value="ECO:0007669"/>
    <property type="project" value="UniProtKB-EC"/>
</dbReference>
<dbReference type="Gene3D" id="6.10.340.10">
    <property type="match status" value="1"/>
</dbReference>
<keyword evidence="7" id="KW-0812">Transmembrane</keyword>
<dbReference type="Pfam" id="PF02518">
    <property type="entry name" value="HATPase_c"/>
    <property type="match status" value="1"/>
</dbReference>
<evidence type="ECO:0000256" key="1">
    <source>
        <dbReference type="ARBA" id="ARBA00004651"/>
    </source>
</evidence>